<dbReference type="Proteomes" id="UP000239504">
    <property type="component" value="Unassembled WGS sequence"/>
</dbReference>
<dbReference type="OrthoDB" id="8086136at2"/>
<organism evidence="1 2">
    <name type="scientific">Hyphococcus luteus</name>
    <dbReference type="NCBI Taxonomy" id="2058213"/>
    <lineage>
        <taxon>Bacteria</taxon>
        <taxon>Pseudomonadati</taxon>
        <taxon>Pseudomonadota</taxon>
        <taxon>Alphaproteobacteria</taxon>
        <taxon>Parvularculales</taxon>
        <taxon>Parvularculaceae</taxon>
        <taxon>Hyphococcus</taxon>
    </lineage>
</organism>
<accession>A0A2S7K194</accession>
<reference evidence="1 2" key="1">
    <citation type="submission" date="2017-12" db="EMBL/GenBank/DDBJ databases">
        <authorList>
            <person name="Hurst M.R.H."/>
        </authorList>
    </citation>
    <scope>NUCLEOTIDE SEQUENCE [LARGE SCALE GENOMIC DNA]</scope>
    <source>
        <strain evidence="1 2">SY-3-19</strain>
    </source>
</reference>
<sequence length="87" mass="9349">MSARDEKPEAEETGAGTQSLMCGVAPITLRDRLGVLAAAPLAPRAAQKSCDMGLFDLEFRCQIDLIDELRRLDREAASQSKPSATGE</sequence>
<dbReference type="EMBL" id="PJCH01000015">
    <property type="protein sequence ID" value="PQA86231.1"/>
    <property type="molecule type" value="Genomic_DNA"/>
</dbReference>
<dbReference type="AlphaFoldDB" id="A0A2S7K194"/>
<evidence type="ECO:0000313" key="1">
    <source>
        <dbReference type="EMBL" id="PQA86231.1"/>
    </source>
</evidence>
<name>A0A2S7K194_9PROT</name>
<dbReference type="RefSeq" id="WP_104831443.1">
    <property type="nucleotide sequence ID" value="NZ_PJCH01000015.1"/>
</dbReference>
<keyword evidence="2" id="KW-1185">Reference proteome</keyword>
<protein>
    <submittedName>
        <fullName evidence="1">Uncharacterized protein</fullName>
    </submittedName>
</protein>
<gene>
    <name evidence="1" type="ORF">CW354_17935</name>
</gene>
<evidence type="ECO:0000313" key="2">
    <source>
        <dbReference type="Proteomes" id="UP000239504"/>
    </source>
</evidence>
<comment type="caution">
    <text evidence="1">The sequence shown here is derived from an EMBL/GenBank/DDBJ whole genome shotgun (WGS) entry which is preliminary data.</text>
</comment>
<proteinExistence type="predicted"/>